<evidence type="ECO:0000313" key="4">
    <source>
        <dbReference type="Proteomes" id="UP000285839"/>
    </source>
</evidence>
<reference evidence="3 4" key="1">
    <citation type="submission" date="2018-08" db="EMBL/GenBank/DDBJ databases">
        <title>A genome reference for cultivated species of the human gut microbiota.</title>
        <authorList>
            <person name="Zou Y."/>
            <person name="Xue W."/>
            <person name="Luo G."/>
        </authorList>
    </citation>
    <scope>NUCLEOTIDE SEQUENCE [LARGE SCALE GENOMIC DNA]</scope>
    <source>
        <strain evidence="2 4">AF25-21</strain>
        <strain evidence="1 3">AF29-2BH</strain>
    </source>
</reference>
<gene>
    <name evidence="2" type="ORF">DWY46_04595</name>
    <name evidence="1" type="ORF">DWZ12_05720</name>
</gene>
<dbReference type="RefSeq" id="WP_118031176.1">
    <property type="nucleotide sequence ID" value="NZ_QRSS01000005.1"/>
</dbReference>
<protein>
    <submittedName>
        <fullName evidence="1">Uncharacterized protein</fullName>
    </submittedName>
</protein>
<dbReference type="Proteomes" id="UP000283585">
    <property type="component" value="Unassembled WGS sequence"/>
</dbReference>
<sequence length="76" mass="8783">MKTAITTVDNPYDPIDQFDSWFLYDVTMNHNTCALLGRIARTSDQLSDAENDAEIERAIDDIIKYDVEKIYKKVSH</sequence>
<proteinExistence type="predicted"/>
<name>A0A411ZT12_9FIRM</name>
<evidence type="ECO:0000313" key="3">
    <source>
        <dbReference type="Proteomes" id="UP000283585"/>
    </source>
</evidence>
<accession>A0A411ZT12</accession>
<dbReference type="AlphaFoldDB" id="A0A411ZT12"/>
<evidence type="ECO:0000313" key="2">
    <source>
        <dbReference type="EMBL" id="RGR50670.1"/>
    </source>
</evidence>
<comment type="caution">
    <text evidence="1">The sequence shown here is derived from an EMBL/GenBank/DDBJ whole genome shotgun (WGS) entry which is preliminary data.</text>
</comment>
<evidence type="ECO:0000313" key="1">
    <source>
        <dbReference type="EMBL" id="RGQ05965.1"/>
    </source>
</evidence>
<dbReference type="Proteomes" id="UP000285839">
    <property type="component" value="Unassembled WGS sequence"/>
</dbReference>
<organism evidence="1 3">
    <name type="scientific">Blautia obeum</name>
    <dbReference type="NCBI Taxonomy" id="40520"/>
    <lineage>
        <taxon>Bacteria</taxon>
        <taxon>Bacillati</taxon>
        <taxon>Bacillota</taxon>
        <taxon>Clostridia</taxon>
        <taxon>Lachnospirales</taxon>
        <taxon>Lachnospiraceae</taxon>
        <taxon>Blautia</taxon>
    </lineage>
</organism>
<dbReference type="EMBL" id="QRUH01000002">
    <property type="protein sequence ID" value="RGR50670.1"/>
    <property type="molecule type" value="Genomic_DNA"/>
</dbReference>
<dbReference type="EMBL" id="QRSS01000005">
    <property type="protein sequence ID" value="RGQ05965.1"/>
    <property type="molecule type" value="Genomic_DNA"/>
</dbReference>